<protein>
    <submittedName>
        <fullName evidence="2">Uncharacterized protein</fullName>
    </submittedName>
</protein>
<feature type="region of interest" description="Disordered" evidence="1">
    <location>
        <begin position="47"/>
        <end position="69"/>
    </location>
</feature>
<evidence type="ECO:0000313" key="3">
    <source>
        <dbReference type="Proteomes" id="UP000625079"/>
    </source>
</evidence>
<dbReference type="Proteomes" id="UP000625079">
    <property type="component" value="Unassembled WGS sequence"/>
</dbReference>
<name>A0AA88B7R9_9BRAD</name>
<evidence type="ECO:0000256" key="1">
    <source>
        <dbReference type="SAM" id="MobiDB-lite"/>
    </source>
</evidence>
<sequence>MKKLSHDELAAVCGGMKNIDNPGVAAAMSAFYGVLFCGGTSQLPPSTIAHPDGSVGKSGGGSYSNCSPA</sequence>
<organism evidence="2 3">
    <name type="scientific">Bradyrhizobium guangdongense</name>
    <dbReference type="NCBI Taxonomy" id="1325090"/>
    <lineage>
        <taxon>Bacteria</taxon>
        <taxon>Pseudomonadati</taxon>
        <taxon>Pseudomonadota</taxon>
        <taxon>Alphaproteobacteria</taxon>
        <taxon>Hyphomicrobiales</taxon>
        <taxon>Nitrobacteraceae</taxon>
        <taxon>Bradyrhizobium</taxon>
    </lineage>
</organism>
<accession>A0AA88B7R9</accession>
<dbReference type="EMBL" id="BMHC01000004">
    <property type="protein sequence ID" value="GGI23723.1"/>
    <property type="molecule type" value="Genomic_DNA"/>
</dbReference>
<gene>
    <name evidence="2" type="ORF">GCM10010987_25810</name>
</gene>
<reference evidence="2" key="2">
    <citation type="submission" date="2022-12" db="EMBL/GenBank/DDBJ databases">
        <authorList>
            <person name="Sun Q."/>
            <person name="Zhou Y."/>
        </authorList>
    </citation>
    <scope>NUCLEOTIDE SEQUENCE</scope>
    <source>
        <strain evidence="2">CGMCC 1.15034</strain>
    </source>
</reference>
<comment type="caution">
    <text evidence="2">The sequence shown here is derived from an EMBL/GenBank/DDBJ whole genome shotgun (WGS) entry which is preliminary data.</text>
</comment>
<dbReference type="RefSeq" id="WP_128966080.1">
    <property type="nucleotide sequence ID" value="NZ_BMHC01000004.1"/>
</dbReference>
<reference evidence="2" key="1">
    <citation type="journal article" date="2014" name="Int. J. Syst. Evol. Microbiol.">
        <title>Complete genome sequence of Corynebacterium casei LMG S-19264T (=DSM 44701T), isolated from a smear-ripened cheese.</title>
        <authorList>
            <consortium name="US DOE Joint Genome Institute (JGI-PGF)"/>
            <person name="Walter F."/>
            <person name="Albersmeier A."/>
            <person name="Kalinowski J."/>
            <person name="Ruckert C."/>
        </authorList>
    </citation>
    <scope>NUCLEOTIDE SEQUENCE</scope>
    <source>
        <strain evidence="2">CGMCC 1.15034</strain>
    </source>
</reference>
<evidence type="ECO:0000313" key="2">
    <source>
        <dbReference type="EMBL" id="GGI23723.1"/>
    </source>
</evidence>
<dbReference type="AlphaFoldDB" id="A0AA88B7R9"/>
<proteinExistence type="predicted"/>